<dbReference type="eggNOG" id="ENOG502RYBJ">
    <property type="taxonomic scope" value="Eukaryota"/>
</dbReference>
<proteinExistence type="predicted"/>
<dbReference type="OrthoDB" id="271448at2759"/>
<dbReference type="AlphaFoldDB" id="K2R144"/>
<protein>
    <recommendedName>
        <fullName evidence="4">Carbohydrate-binding-like protein</fullName>
    </recommendedName>
</protein>
<comment type="caution">
    <text evidence="2">The sequence shown here is derived from an EMBL/GenBank/DDBJ whole genome shotgun (WGS) entry which is preliminary data.</text>
</comment>
<feature type="signal peptide" evidence="1">
    <location>
        <begin position="1"/>
        <end position="18"/>
    </location>
</feature>
<dbReference type="PANTHER" id="PTHR36578:SF2">
    <property type="entry name" value="PA14 DOMAIN-CONTAINING PROTEIN"/>
    <property type="match status" value="1"/>
</dbReference>
<dbReference type="VEuPathDB" id="FungiDB:MPH_06897"/>
<gene>
    <name evidence="2" type="ORF">MPH_06897</name>
</gene>
<sequence>MHSLLLLQLLAGLAAVKSSPVPAEIPADASNPPDALDLAFLKDLPDPTYSTIDGVMSQDVPYATQTAIEAVVADVSETPLSVFPAASTVAINAAGEDNAAPTATSRPDKRDLRARAEIAKRAACGPQAVIPNYYNVDVSTYDNFKNDAKISQVASAAQDPQGYYHNFKNLKAANSAYAYLGYIVLTTGYDVNKCAEQCTRKEGCLAFNIYFERDPKVEPGNGCRNPEAFANIKCSFWGGALDASTANNAGQWRADFHVGIAGSNAYTSDKVGPPIPGWNDPLKLNDAAMNAPLRDCAGTWTYMGYKLLNDGPFDVKKCAAACDAQTAYNIAHPPASGYVPLCAAFGTYLLTKTTSSGSVIQGQMCTMYTSAWDAQYAVNRASYDGSIGAKYTYSYSFFYSKPNIQPVCESDLSYLRSAGSEFCSSYISYTPSTSVEVSTTTPGVSTVYETSDSITTTTVTSTTSVTAAPAVQKRDEDSYTGSDYSIQISTITVLNTGKSAVANATLSPTQIAKRAVETPASVTGWPAVKLSAACSRVATGIVLTTSITTAPVPLTTEVISRTSTETTTTVSTLTIPAVVLPSPTVVVTGRNSDDNMYQLDLPFAISIYGISSSTVYLTDNSVLFWPYTDRENFGWEYRNQALPYTDPSQFGKAALFGLWDDLYVYGNTNQGIYYDITGEVGARTVTFEFYSSAFQRSNEFYHFTIAMYENVPDVAEFKYYDVFRSGYSATVGAQKRGKQEFLPSMFHSDHCETDGPSVQYSYNSEIITPGLKLVVDTRTNTITSGSFTP</sequence>
<feature type="chain" id="PRO_5003866371" description="Carbohydrate-binding-like protein" evidence="1">
    <location>
        <begin position="19"/>
        <end position="789"/>
    </location>
</feature>
<dbReference type="Proteomes" id="UP000007129">
    <property type="component" value="Unassembled WGS sequence"/>
</dbReference>
<evidence type="ECO:0008006" key="4">
    <source>
        <dbReference type="Google" id="ProtNLM"/>
    </source>
</evidence>
<dbReference type="EMBL" id="AHHD01000288">
    <property type="protein sequence ID" value="EKG15931.1"/>
    <property type="molecule type" value="Genomic_DNA"/>
</dbReference>
<reference evidence="2 3" key="1">
    <citation type="journal article" date="2012" name="BMC Genomics">
        <title>Tools to kill: Genome of one of the most destructive plant pathogenic fungi Macrophomina phaseolina.</title>
        <authorList>
            <person name="Islam M.S."/>
            <person name="Haque M.S."/>
            <person name="Islam M.M."/>
            <person name="Emdad E.M."/>
            <person name="Halim A."/>
            <person name="Hossen Q.M.M."/>
            <person name="Hossain M.Z."/>
            <person name="Ahmed B."/>
            <person name="Rahim S."/>
            <person name="Rahman M.S."/>
            <person name="Alam M.M."/>
            <person name="Hou S."/>
            <person name="Wan X."/>
            <person name="Saito J.A."/>
            <person name="Alam M."/>
        </authorList>
    </citation>
    <scope>NUCLEOTIDE SEQUENCE [LARGE SCALE GENOMIC DNA]</scope>
    <source>
        <strain evidence="2 3">MS6</strain>
    </source>
</reference>
<accession>K2R144</accession>
<evidence type="ECO:0000256" key="1">
    <source>
        <dbReference type="SAM" id="SignalP"/>
    </source>
</evidence>
<dbReference type="STRING" id="1126212.K2R144"/>
<organism evidence="2 3">
    <name type="scientific">Macrophomina phaseolina (strain MS6)</name>
    <name type="common">Charcoal rot fungus</name>
    <dbReference type="NCBI Taxonomy" id="1126212"/>
    <lineage>
        <taxon>Eukaryota</taxon>
        <taxon>Fungi</taxon>
        <taxon>Dikarya</taxon>
        <taxon>Ascomycota</taxon>
        <taxon>Pezizomycotina</taxon>
        <taxon>Dothideomycetes</taxon>
        <taxon>Dothideomycetes incertae sedis</taxon>
        <taxon>Botryosphaeriales</taxon>
        <taxon>Botryosphaeriaceae</taxon>
        <taxon>Macrophomina</taxon>
    </lineage>
</organism>
<dbReference type="PANTHER" id="PTHR36578">
    <property type="entry name" value="CHROMOSOME 15, WHOLE GENOME SHOTGUN SEQUENCE"/>
    <property type="match status" value="1"/>
</dbReference>
<dbReference type="HOGENOM" id="CLU_022878_3_0_1"/>
<dbReference type="InParanoid" id="K2R144"/>
<evidence type="ECO:0000313" key="3">
    <source>
        <dbReference type="Proteomes" id="UP000007129"/>
    </source>
</evidence>
<keyword evidence="1" id="KW-0732">Signal</keyword>
<evidence type="ECO:0000313" key="2">
    <source>
        <dbReference type="EMBL" id="EKG15931.1"/>
    </source>
</evidence>
<name>K2R144_MACPH</name>